<sequence>MATLNCPSCGGAIEGVSPFIRSIDCSYCGAWVRLSNQVWQAEDGQKTPLDAPSYLRVGLRGNAPDGAQFTVRGRIRFQYGMGTWDEWWVENNQGDGFWVEEDDGVYYRHAPGDEITLSGSESVGVGQMLSLPNGPSLFITEKFDAVIIGREGMLPNEPVASETITYMDGVADGDEYSLEIDGNSAYVSQSEVFNLRDIKWDQA</sequence>
<dbReference type="EMBL" id="QGKM01000043">
    <property type="protein sequence ID" value="PWQ95611.1"/>
    <property type="molecule type" value="Genomic_DNA"/>
</dbReference>
<gene>
    <name evidence="1" type="ORF">DKW60_14425</name>
</gene>
<reference evidence="1 2" key="1">
    <citation type="submission" date="2018-05" db="EMBL/GenBank/DDBJ databases">
        <title>Leucothrix arctica sp. nov., isolated from Arctic seawater.</title>
        <authorList>
            <person name="Choi A."/>
            <person name="Baek K."/>
        </authorList>
    </citation>
    <scope>NUCLEOTIDE SEQUENCE [LARGE SCALE GENOMIC DNA]</scope>
    <source>
        <strain evidence="1 2">JCM 18388</strain>
    </source>
</reference>
<organism evidence="1 2">
    <name type="scientific">Leucothrix pacifica</name>
    <dbReference type="NCBI Taxonomy" id="1247513"/>
    <lineage>
        <taxon>Bacteria</taxon>
        <taxon>Pseudomonadati</taxon>
        <taxon>Pseudomonadota</taxon>
        <taxon>Gammaproteobacteria</taxon>
        <taxon>Thiotrichales</taxon>
        <taxon>Thiotrichaceae</taxon>
        <taxon>Leucothrix</taxon>
    </lineage>
</organism>
<proteinExistence type="predicted"/>
<dbReference type="AlphaFoldDB" id="A0A317CBX8"/>
<evidence type="ECO:0000313" key="2">
    <source>
        <dbReference type="Proteomes" id="UP000245539"/>
    </source>
</evidence>
<keyword evidence="2" id="KW-1185">Reference proteome</keyword>
<comment type="caution">
    <text evidence="1">The sequence shown here is derived from an EMBL/GenBank/DDBJ whole genome shotgun (WGS) entry which is preliminary data.</text>
</comment>
<protein>
    <submittedName>
        <fullName evidence="1">Uncharacterized protein</fullName>
    </submittedName>
</protein>
<dbReference type="RefSeq" id="WP_109838367.1">
    <property type="nucleotide sequence ID" value="NZ_QGKM01000043.1"/>
</dbReference>
<dbReference type="OrthoDB" id="228033at2"/>
<name>A0A317CBX8_9GAMM</name>
<accession>A0A317CBX8</accession>
<evidence type="ECO:0000313" key="1">
    <source>
        <dbReference type="EMBL" id="PWQ95611.1"/>
    </source>
</evidence>
<dbReference type="Proteomes" id="UP000245539">
    <property type="component" value="Unassembled WGS sequence"/>
</dbReference>